<accession>A0A212RNY2</accession>
<dbReference type="InParanoid" id="A0A212RNY2"/>
<protein>
    <submittedName>
        <fullName evidence="4">Glycosyltransferase involved in cell wall bisynthesis</fullName>
    </submittedName>
</protein>
<organism evidence="4 5">
    <name type="scientific">Thermoflexus hugenholtzii JAD2</name>
    <dbReference type="NCBI Taxonomy" id="877466"/>
    <lineage>
        <taxon>Bacteria</taxon>
        <taxon>Bacillati</taxon>
        <taxon>Chloroflexota</taxon>
        <taxon>Thermoflexia</taxon>
        <taxon>Thermoflexales</taxon>
        <taxon>Thermoflexaceae</taxon>
        <taxon>Thermoflexus</taxon>
    </lineage>
</organism>
<gene>
    <name evidence="4" type="ORF">SAMN02746019_00017740</name>
</gene>
<dbReference type="PANTHER" id="PTHR46401:SF2">
    <property type="entry name" value="GLYCOSYLTRANSFERASE WBBK-RELATED"/>
    <property type="match status" value="1"/>
</dbReference>
<dbReference type="Pfam" id="PF13439">
    <property type="entry name" value="Glyco_transf_4"/>
    <property type="match status" value="1"/>
</dbReference>
<dbReference type="RefSeq" id="WP_088572289.1">
    <property type="nucleotide sequence ID" value="NZ_FYEK01000072.1"/>
</dbReference>
<dbReference type="AlphaFoldDB" id="A0A212RNY2"/>
<dbReference type="GO" id="GO:0016757">
    <property type="term" value="F:glycosyltransferase activity"/>
    <property type="evidence" value="ECO:0007669"/>
    <property type="project" value="InterPro"/>
</dbReference>
<dbReference type="InterPro" id="IPR028098">
    <property type="entry name" value="Glyco_trans_4-like_N"/>
</dbReference>
<evidence type="ECO:0000259" key="3">
    <source>
        <dbReference type="Pfam" id="PF13439"/>
    </source>
</evidence>
<dbReference type="EMBL" id="FYEK01000072">
    <property type="protein sequence ID" value="SNB74248.1"/>
    <property type="molecule type" value="Genomic_DNA"/>
</dbReference>
<dbReference type="SUPFAM" id="SSF53756">
    <property type="entry name" value="UDP-Glycosyltransferase/glycogen phosphorylase"/>
    <property type="match status" value="1"/>
</dbReference>
<keyword evidence="5" id="KW-1185">Reference proteome</keyword>
<dbReference type="Proteomes" id="UP000197025">
    <property type="component" value="Unassembled WGS sequence"/>
</dbReference>
<dbReference type="InterPro" id="IPR001296">
    <property type="entry name" value="Glyco_trans_1"/>
</dbReference>
<evidence type="ECO:0000259" key="2">
    <source>
        <dbReference type="Pfam" id="PF00534"/>
    </source>
</evidence>
<feature type="domain" description="Glycosyl transferase family 1" evidence="2">
    <location>
        <begin position="197"/>
        <end position="349"/>
    </location>
</feature>
<evidence type="ECO:0000313" key="5">
    <source>
        <dbReference type="Proteomes" id="UP000197025"/>
    </source>
</evidence>
<reference evidence="5" key="1">
    <citation type="submission" date="2017-06" db="EMBL/GenBank/DDBJ databases">
        <authorList>
            <person name="Varghese N."/>
            <person name="Submissions S."/>
        </authorList>
    </citation>
    <scope>NUCLEOTIDE SEQUENCE [LARGE SCALE GENOMIC DNA]</scope>
    <source>
        <strain evidence="5">JAD2</strain>
    </source>
</reference>
<dbReference type="OrthoDB" id="9797829at2"/>
<evidence type="ECO:0000256" key="1">
    <source>
        <dbReference type="ARBA" id="ARBA00022679"/>
    </source>
</evidence>
<dbReference type="FunFam" id="3.40.50.2000:FF:000119">
    <property type="entry name" value="Glycosyl transferase group 1"/>
    <property type="match status" value="1"/>
</dbReference>
<keyword evidence="1 4" id="KW-0808">Transferase</keyword>
<dbReference type="PANTHER" id="PTHR46401">
    <property type="entry name" value="GLYCOSYLTRANSFERASE WBBK-RELATED"/>
    <property type="match status" value="1"/>
</dbReference>
<dbReference type="GO" id="GO:0009103">
    <property type="term" value="P:lipopolysaccharide biosynthetic process"/>
    <property type="evidence" value="ECO:0007669"/>
    <property type="project" value="TreeGrafter"/>
</dbReference>
<proteinExistence type="predicted"/>
<sequence>MTFIVVDVSPAVHHRAGLGRYAAELVKALIPLLPGRLAVFYHHAGRADVFSPLDALPARRSPLPAKPWRLQVMLAHFFRRPMDAIMAPAALFHATDHLLPPFRTIPSVFTLHDLIFRLYPETHMPLNRWFLTLMMPRFLRRADLILAVSECTRQDAIRWYQIPEERIVVTYEGVDERFRPAPPEAVAAIRARYGLPERFILYVGTLEPRKNLPTLFAAYRSLLGRWPELGLVVAGRPGWLTEGIFRALRDLGLEGRVRLLGYVPDADLPALYSAAAVFAFPSRYEGFGLPPLEAMACGTPVVVADTSSLPEVVGEAGLRVPPDQPEAWVEALAAALSREELRTRLREAGLRRAARFRWAETAARTLAAYEQVIRQVQGRILRDGEAHR</sequence>
<name>A0A212RNY2_9CHLR</name>
<evidence type="ECO:0000313" key="4">
    <source>
        <dbReference type="EMBL" id="SNB74248.1"/>
    </source>
</evidence>
<dbReference type="CDD" id="cd03809">
    <property type="entry name" value="GT4_MtfB-like"/>
    <property type="match status" value="1"/>
</dbReference>
<feature type="domain" description="Glycosyltransferase subfamily 4-like N-terminal" evidence="3">
    <location>
        <begin position="17"/>
        <end position="176"/>
    </location>
</feature>
<dbReference type="Pfam" id="PF00534">
    <property type="entry name" value="Glycos_transf_1"/>
    <property type="match status" value="1"/>
</dbReference>
<dbReference type="Gene3D" id="3.40.50.2000">
    <property type="entry name" value="Glycogen Phosphorylase B"/>
    <property type="match status" value="2"/>
</dbReference>